<keyword evidence="2" id="KW-0238">DNA-binding</keyword>
<dbReference type="InterPro" id="IPR050807">
    <property type="entry name" value="TransReg_Diox_bact_type"/>
</dbReference>
<sequence length="187" mass="21166">MDININLEVGRNIKRLREEKKLTLDGAAGVTGVSRSMLAQIEKGDVNPTISVLWKIANGYKVSFSSLIETSMEEMTVVREQDILPIREDGGGYVNYPIFPFDDRKMFETYRIVIEPEGKLCAQPHLAGTEEFITVFRGNVGIEANGRRWELSEGDSIRFKADVPHGYWNMGDSQAQLSMIIFYGRQK</sequence>
<reference evidence="5 6" key="1">
    <citation type="submission" date="2011-04" db="EMBL/GenBank/DDBJ databases">
        <title>The Genome Sequence of Clostridium citroniae WAL-19142.</title>
        <authorList>
            <consortium name="The Broad Institute Genome Sequencing Platform"/>
            <person name="Earl A."/>
            <person name="Ward D."/>
            <person name="Feldgarden M."/>
            <person name="Gevers D."/>
            <person name="Warren Y.A."/>
            <person name="Tyrrell K.L."/>
            <person name="Citron D.M."/>
            <person name="Goldstein E.J."/>
            <person name="Daigneault M."/>
            <person name="Allen-Vercoe E."/>
            <person name="Young S.K."/>
            <person name="Zeng Q."/>
            <person name="Gargeya S."/>
            <person name="Fitzgerald M."/>
            <person name="Haas B."/>
            <person name="Abouelleil A."/>
            <person name="Alvarado L."/>
            <person name="Arachchi H.M."/>
            <person name="Berlin A."/>
            <person name="Brown A."/>
            <person name="Chapman S.B."/>
            <person name="Chen Z."/>
            <person name="Dunbar C."/>
            <person name="Freedman E."/>
            <person name="Gearin G."/>
            <person name="Gellesch M."/>
            <person name="Goldberg J."/>
            <person name="Griggs A."/>
            <person name="Gujja S."/>
            <person name="Heilman E.R."/>
            <person name="Heiman D."/>
            <person name="Howarth C."/>
            <person name="Larson L."/>
            <person name="Lui A."/>
            <person name="MacDonald P.J."/>
            <person name="Mehta T."/>
            <person name="Montmayeur A."/>
            <person name="Murphy C."/>
            <person name="Neiman D."/>
            <person name="Pearson M."/>
            <person name="Priest M."/>
            <person name="Roberts A."/>
            <person name="Saif S."/>
            <person name="Shea T."/>
            <person name="Shenoy N."/>
            <person name="Sisk P."/>
            <person name="Stolte C."/>
            <person name="Sykes S."/>
            <person name="White J."/>
            <person name="Yandava C."/>
            <person name="Wortman J."/>
            <person name="Nusbaum C."/>
            <person name="Birren B."/>
        </authorList>
    </citation>
    <scope>NUCLEOTIDE SEQUENCE [LARGE SCALE GENOMIC DNA]</scope>
    <source>
        <strain evidence="5 6">WAL-19142</strain>
    </source>
</reference>
<feature type="domain" description="HTH cro/C1-type" evidence="4">
    <location>
        <begin position="13"/>
        <end position="67"/>
    </location>
</feature>
<dbReference type="Gene3D" id="2.60.120.10">
    <property type="entry name" value="Jelly Rolls"/>
    <property type="match status" value="1"/>
</dbReference>
<name>A0A0J9BYE6_9FIRM</name>
<dbReference type="PANTHER" id="PTHR46797:SF23">
    <property type="entry name" value="HTH-TYPE TRANSCRIPTIONAL REGULATOR SUTR"/>
    <property type="match status" value="1"/>
</dbReference>
<dbReference type="SUPFAM" id="SSF47413">
    <property type="entry name" value="lambda repressor-like DNA-binding domains"/>
    <property type="match status" value="1"/>
</dbReference>
<dbReference type="Pfam" id="PF07883">
    <property type="entry name" value="Cupin_2"/>
    <property type="match status" value="1"/>
</dbReference>
<dbReference type="SMART" id="SM00530">
    <property type="entry name" value="HTH_XRE"/>
    <property type="match status" value="1"/>
</dbReference>
<gene>
    <name evidence="5" type="ORF">HMPREF9470_03844</name>
</gene>
<dbReference type="EMBL" id="ADLK01000028">
    <property type="protein sequence ID" value="KMW17191.1"/>
    <property type="molecule type" value="Genomic_DNA"/>
</dbReference>
<evidence type="ECO:0000256" key="3">
    <source>
        <dbReference type="ARBA" id="ARBA00023163"/>
    </source>
</evidence>
<dbReference type="AlphaFoldDB" id="A0A0J9BYE6"/>
<accession>A0A0J9BYE6</accession>
<dbReference type="GO" id="GO:0003677">
    <property type="term" value="F:DNA binding"/>
    <property type="evidence" value="ECO:0007669"/>
    <property type="project" value="UniProtKB-KW"/>
</dbReference>
<organism evidence="5 6">
    <name type="scientific">[Clostridium] citroniae WAL-19142</name>
    <dbReference type="NCBI Taxonomy" id="742734"/>
    <lineage>
        <taxon>Bacteria</taxon>
        <taxon>Bacillati</taxon>
        <taxon>Bacillota</taxon>
        <taxon>Clostridia</taxon>
        <taxon>Lachnospirales</taxon>
        <taxon>Lachnospiraceae</taxon>
        <taxon>Enterocloster</taxon>
    </lineage>
</organism>
<dbReference type="CDD" id="cd00093">
    <property type="entry name" value="HTH_XRE"/>
    <property type="match status" value="1"/>
</dbReference>
<evidence type="ECO:0000259" key="4">
    <source>
        <dbReference type="PROSITE" id="PS50943"/>
    </source>
</evidence>
<evidence type="ECO:0000313" key="5">
    <source>
        <dbReference type="EMBL" id="KMW17191.1"/>
    </source>
</evidence>
<evidence type="ECO:0000256" key="1">
    <source>
        <dbReference type="ARBA" id="ARBA00023015"/>
    </source>
</evidence>
<evidence type="ECO:0000256" key="2">
    <source>
        <dbReference type="ARBA" id="ARBA00023125"/>
    </source>
</evidence>
<dbReference type="SUPFAM" id="SSF51182">
    <property type="entry name" value="RmlC-like cupins"/>
    <property type="match status" value="1"/>
</dbReference>
<dbReference type="InterPro" id="IPR013096">
    <property type="entry name" value="Cupin_2"/>
</dbReference>
<dbReference type="PATRIC" id="fig|742734.4.peg.4122"/>
<dbReference type="PANTHER" id="PTHR46797">
    <property type="entry name" value="HTH-TYPE TRANSCRIPTIONAL REGULATOR"/>
    <property type="match status" value="1"/>
</dbReference>
<comment type="caution">
    <text evidence="5">The sequence shown here is derived from an EMBL/GenBank/DDBJ whole genome shotgun (WGS) entry which is preliminary data.</text>
</comment>
<evidence type="ECO:0000313" key="6">
    <source>
        <dbReference type="Proteomes" id="UP000037392"/>
    </source>
</evidence>
<dbReference type="OrthoDB" id="9781521at2"/>
<dbReference type="Pfam" id="PF01381">
    <property type="entry name" value="HTH_3"/>
    <property type="match status" value="1"/>
</dbReference>
<dbReference type="InterPro" id="IPR014710">
    <property type="entry name" value="RmlC-like_jellyroll"/>
</dbReference>
<dbReference type="Proteomes" id="UP000037392">
    <property type="component" value="Unassembled WGS sequence"/>
</dbReference>
<dbReference type="RefSeq" id="WP_007864400.1">
    <property type="nucleotide sequence ID" value="NZ_KQ235880.1"/>
</dbReference>
<keyword evidence="3" id="KW-0804">Transcription</keyword>
<dbReference type="GO" id="GO:0003700">
    <property type="term" value="F:DNA-binding transcription factor activity"/>
    <property type="evidence" value="ECO:0007669"/>
    <property type="project" value="TreeGrafter"/>
</dbReference>
<dbReference type="GO" id="GO:0005829">
    <property type="term" value="C:cytosol"/>
    <property type="evidence" value="ECO:0007669"/>
    <property type="project" value="TreeGrafter"/>
</dbReference>
<dbReference type="GeneID" id="93162746"/>
<dbReference type="Gene3D" id="1.10.260.40">
    <property type="entry name" value="lambda repressor-like DNA-binding domains"/>
    <property type="match status" value="1"/>
</dbReference>
<keyword evidence="1" id="KW-0805">Transcription regulation</keyword>
<dbReference type="CDD" id="cd02209">
    <property type="entry name" value="cupin_XRE_C"/>
    <property type="match status" value="1"/>
</dbReference>
<dbReference type="InterPro" id="IPR011051">
    <property type="entry name" value="RmlC_Cupin_sf"/>
</dbReference>
<dbReference type="PROSITE" id="PS50943">
    <property type="entry name" value="HTH_CROC1"/>
    <property type="match status" value="1"/>
</dbReference>
<dbReference type="InterPro" id="IPR010982">
    <property type="entry name" value="Lambda_DNA-bd_dom_sf"/>
</dbReference>
<protein>
    <recommendedName>
        <fullName evidence="4">HTH cro/C1-type domain-containing protein</fullName>
    </recommendedName>
</protein>
<proteinExistence type="predicted"/>
<dbReference type="InterPro" id="IPR001387">
    <property type="entry name" value="Cro/C1-type_HTH"/>
</dbReference>